<dbReference type="PANTHER" id="PTHR42760:SF133">
    <property type="entry name" value="3-OXOACYL-[ACYL-CARRIER-PROTEIN] REDUCTASE"/>
    <property type="match status" value="1"/>
</dbReference>
<evidence type="ECO:0000256" key="2">
    <source>
        <dbReference type="ARBA" id="ARBA00023002"/>
    </source>
</evidence>
<dbReference type="PRINTS" id="PR00080">
    <property type="entry name" value="SDRFAMILY"/>
</dbReference>
<accession>A0A919PMP7</accession>
<evidence type="ECO:0000313" key="4">
    <source>
        <dbReference type="EMBL" id="GIG47595.1"/>
    </source>
</evidence>
<evidence type="ECO:0000256" key="1">
    <source>
        <dbReference type="ARBA" id="ARBA00006484"/>
    </source>
</evidence>
<dbReference type="InterPro" id="IPR057326">
    <property type="entry name" value="KR_dom"/>
</dbReference>
<sequence length="249" mass="25427">MHSSTDARVALVTGSSRGIGRAVARKLATEGYQLVLHGMREGSAKTTADELSADFGAEPLVVHGDVGDAAEVKTMLRLVFERHRHLDAVVVNAGVHEAGLLGMMGDAAVERLFAVNAVGAVHTVNGAVKLLRRGTAPSVVLLSSVMGTAGAAGQVVYGATKAAVAGFARAAAKELGPAGIRVNAVAPGFIATEMLESLDEAGRAERVASTALRRLGEPEDVADVIAFLLSDAARFVTGQVIGVDGGLVV</sequence>
<dbReference type="Gene3D" id="3.40.50.720">
    <property type="entry name" value="NAD(P)-binding Rossmann-like Domain"/>
    <property type="match status" value="1"/>
</dbReference>
<dbReference type="GO" id="GO:0016616">
    <property type="term" value="F:oxidoreductase activity, acting on the CH-OH group of donors, NAD or NADP as acceptor"/>
    <property type="evidence" value="ECO:0007669"/>
    <property type="project" value="TreeGrafter"/>
</dbReference>
<dbReference type="SUPFAM" id="SSF51735">
    <property type="entry name" value="NAD(P)-binding Rossmann-fold domains"/>
    <property type="match status" value="1"/>
</dbReference>
<feature type="domain" description="Ketoreductase" evidence="3">
    <location>
        <begin position="8"/>
        <end position="188"/>
    </location>
</feature>
<dbReference type="EMBL" id="BONQ01000083">
    <property type="protein sequence ID" value="GIG47595.1"/>
    <property type="molecule type" value="Genomic_DNA"/>
</dbReference>
<dbReference type="AlphaFoldDB" id="A0A919PMP7"/>
<gene>
    <name evidence="4" type="primary">fabG_9</name>
    <name evidence="4" type="ORF">Dsi01nite_056360</name>
</gene>
<dbReference type="Pfam" id="PF13561">
    <property type="entry name" value="adh_short_C2"/>
    <property type="match status" value="1"/>
</dbReference>
<proteinExistence type="inferred from homology"/>
<dbReference type="FunFam" id="3.40.50.720:FF:000084">
    <property type="entry name" value="Short-chain dehydrogenase reductase"/>
    <property type="match status" value="1"/>
</dbReference>
<comment type="caution">
    <text evidence="4">The sequence shown here is derived from an EMBL/GenBank/DDBJ whole genome shotgun (WGS) entry which is preliminary data.</text>
</comment>
<protein>
    <submittedName>
        <fullName evidence="4">3-oxoacyl-ACP reductase</fullName>
    </submittedName>
</protein>
<dbReference type="InterPro" id="IPR002347">
    <property type="entry name" value="SDR_fam"/>
</dbReference>
<name>A0A919PMP7_9ACTN</name>
<dbReference type="PRINTS" id="PR00081">
    <property type="entry name" value="GDHRDH"/>
</dbReference>
<keyword evidence="5" id="KW-1185">Reference proteome</keyword>
<reference evidence="4" key="1">
    <citation type="submission" date="2021-01" db="EMBL/GenBank/DDBJ databases">
        <title>Whole genome shotgun sequence of Dactylosporangium siamense NBRC 106093.</title>
        <authorList>
            <person name="Komaki H."/>
            <person name="Tamura T."/>
        </authorList>
    </citation>
    <scope>NUCLEOTIDE SEQUENCE</scope>
    <source>
        <strain evidence="4">NBRC 106093</strain>
    </source>
</reference>
<comment type="similarity">
    <text evidence="1">Belongs to the short-chain dehydrogenases/reductases (SDR) family.</text>
</comment>
<dbReference type="PROSITE" id="PS00061">
    <property type="entry name" value="ADH_SHORT"/>
    <property type="match status" value="1"/>
</dbReference>
<dbReference type="SMART" id="SM00822">
    <property type="entry name" value="PKS_KR"/>
    <property type="match status" value="1"/>
</dbReference>
<keyword evidence="2" id="KW-0560">Oxidoreductase</keyword>
<organism evidence="4 5">
    <name type="scientific">Dactylosporangium siamense</name>
    <dbReference type="NCBI Taxonomy" id="685454"/>
    <lineage>
        <taxon>Bacteria</taxon>
        <taxon>Bacillati</taxon>
        <taxon>Actinomycetota</taxon>
        <taxon>Actinomycetes</taxon>
        <taxon>Micromonosporales</taxon>
        <taxon>Micromonosporaceae</taxon>
        <taxon>Dactylosporangium</taxon>
    </lineage>
</organism>
<dbReference type="InterPro" id="IPR036291">
    <property type="entry name" value="NAD(P)-bd_dom_sf"/>
</dbReference>
<dbReference type="Proteomes" id="UP000660611">
    <property type="component" value="Unassembled WGS sequence"/>
</dbReference>
<evidence type="ECO:0000259" key="3">
    <source>
        <dbReference type="SMART" id="SM00822"/>
    </source>
</evidence>
<dbReference type="RefSeq" id="WP_203849303.1">
    <property type="nucleotide sequence ID" value="NZ_BAAAVW010000018.1"/>
</dbReference>
<dbReference type="PANTHER" id="PTHR42760">
    <property type="entry name" value="SHORT-CHAIN DEHYDROGENASES/REDUCTASES FAMILY MEMBER"/>
    <property type="match status" value="1"/>
</dbReference>
<dbReference type="InterPro" id="IPR020904">
    <property type="entry name" value="Sc_DH/Rdtase_CS"/>
</dbReference>
<evidence type="ECO:0000313" key="5">
    <source>
        <dbReference type="Proteomes" id="UP000660611"/>
    </source>
</evidence>